<protein>
    <submittedName>
        <fullName evidence="4">FAD-dependent monooxygenase</fullName>
    </submittedName>
</protein>
<evidence type="ECO:0000259" key="3">
    <source>
        <dbReference type="Pfam" id="PF01494"/>
    </source>
</evidence>
<dbReference type="PRINTS" id="PR00420">
    <property type="entry name" value="RNGMNOXGNASE"/>
</dbReference>
<dbReference type="EMBL" id="JAKGSG010000007">
    <property type="protein sequence ID" value="MCF4119756.1"/>
    <property type="molecule type" value="Genomic_DNA"/>
</dbReference>
<keyword evidence="2 4" id="KW-0503">Monooxygenase</keyword>
<dbReference type="InterPro" id="IPR050493">
    <property type="entry name" value="FAD-dep_Monooxygenase_BioMet"/>
</dbReference>
<evidence type="ECO:0000256" key="2">
    <source>
        <dbReference type="ARBA" id="ARBA00023033"/>
    </source>
</evidence>
<dbReference type="InterPro" id="IPR036188">
    <property type="entry name" value="FAD/NAD-bd_sf"/>
</dbReference>
<accession>A0AA41QAX1</accession>
<dbReference type="AlphaFoldDB" id="A0AA41QAX1"/>
<dbReference type="Proteomes" id="UP001165405">
    <property type="component" value="Unassembled WGS sequence"/>
</dbReference>
<dbReference type="RefSeq" id="WP_236087470.1">
    <property type="nucleotide sequence ID" value="NZ_JAKGSG010000007.1"/>
</dbReference>
<evidence type="ECO:0000256" key="1">
    <source>
        <dbReference type="ARBA" id="ARBA00023002"/>
    </source>
</evidence>
<keyword evidence="1" id="KW-0560">Oxidoreductase</keyword>
<evidence type="ECO:0000313" key="5">
    <source>
        <dbReference type="Proteomes" id="UP001165405"/>
    </source>
</evidence>
<evidence type="ECO:0000313" key="4">
    <source>
        <dbReference type="EMBL" id="MCF4119756.1"/>
    </source>
</evidence>
<dbReference type="Pfam" id="PF01494">
    <property type="entry name" value="FAD_binding_3"/>
    <property type="match status" value="1"/>
</dbReference>
<proteinExistence type="predicted"/>
<dbReference type="InterPro" id="IPR002938">
    <property type="entry name" value="FAD-bd"/>
</dbReference>
<comment type="caution">
    <text evidence="4">The sequence shown here is derived from an EMBL/GenBank/DDBJ whole genome shotgun (WGS) entry which is preliminary data.</text>
</comment>
<name>A0AA41QAX1_9MICO</name>
<dbReference type="PANTHER" id="PTHR13789">
    <property type="entry name" value="MONOOXYGENASE"/>
    <property type="match status" value="1"/>
</dbReference>
<gene>
    <name evidence="4" type="ORF">L1785_02060</name>
</gene>
<dbReference type="SUPFAM" id="SSF51905">
    <property type="entry name" value="FAD/NAD(P)-binding domain"/>
    <property type="match status" value="1"/>
</dbReference>
<dbReference type="GO" id="GO:0004497">
    <property type="term" value="F:monooxygenase activity"/>
    <property type="evidence" value="ECO:0007669"/>
    <property type="project" value="UniProtKB-KW"/>
</dbReference>
<feature type="domain" description="FAD-binding" evidence="3">
    <location>
        <begin position="3"/>
        <end position="327"/>
    </location>
</feature>
<reference evidence="4" key="1">
    <citation type="submission" date="2022-01" db="EMBL/GenBank/DDBJ databases">
        <title>Antribacter sp. nov., isolated from Guizhou of China.</title>
        <authorList>
            <person name="Chengliang C."/>
            <person name="Ya Z."/>
        </authorList>
    </citation>
    <scope>NUCLEOTIDE SEQUENCE</scope>
    <source>
        <strain evidence="4">KLBMP 9083</strain>
    </source>
</reference>
<keyword evidence="5" id="KW-1185">Reference proteome</keyword>
<sequence>MRALIIGAGITGPVTAMAMQKAGIDATVHEAYQRTADGVGAYLTLAPNGLAALRVLGIDHRELGGFDTPALELRGSSGRVLASIPMGRDDAFGTVSQTVRRSDLYTALRDEALRRGIPIEYGKRLVDVATPPDGGAGLGAGVVASFADGTTAEGDLLIGADGLYSRTREILGPGCPPPRYTGLLNTGGYASGVDVDTPVGLFTMIFGRRAFFAYAHRGPGDVWWFANVPRARAAARDELAAYTPDRWRAELNSLFADDAGPALELIAATPEIIPPWNTLDLPTVPVWHRGPIGLIGDAAHAISPTSGQGASLAIEDGVLLARFLRDHGDPEAAFAAFEALRRGRVEKLIAQAKRTSNQKIPSPFSRVVRDHVILPLVGRVAARTTRDWVTDYRIDWDASAGPVAA</sequence>
<dbReference type="Gene3D" id="3.50.50.60">
    <property type="entry name" value="FAD/NAD(P)-binding domain"/>
    <property type="match status" value="1"/>
</dbReference>
<dbReference type="GO" id="GO:0071949">
    <property type="term" value="F:FAD binding"/>
    <property type="evidence" value="ECO:0007669"/>
    <property type="project" value="InterPro"/>
</dbReference>
<organism evidence="4 5">
    <name type="scientific">Antribacter soli</name>
    <dbReference type="NCBI Taxonomy" id="2910976"/>
    <lineage>
        <taxon>Bacteria</taxon>
        <taxon>Bacillati</taxon>
        <taxon>Actinomycetota</taxon>
        <taxon>Actinomycetes</taxon>
        <taxon>Micrococcales</taxon>
        <taxon>Promicromonosporaceae</taxon>
        <taxon>Antribacter</taxon>
    </lineage>
</organism>
<dbReference type="PANTHER" id="PTHR13789:SF309">
    <property type="entry name" value="PUTATIVE (AFU_ORTHOLOGUE AFUA_6G14510)-RELATED"/>
    <property type="match status" value="1"/>
</dbReference>